<organism evidence="2 3">
    <name type="scientific">Trichostrongylus colubriformis</name>
    <name type="common">Black scour worm</name>
    <dbReference type="NCBI Taxonomy" id="6319"/>
    <lineage>
        <taxon>Eukaryota</taxon>
        <taxon>Metazoa</taxon>
        <taxon>Ecdysozoa</taxon>
        <taxon>Nematoda</taxon>
        <taxon>Chromadorea</taxon>
        <taxon>Rhabditida</taxon>
        <taxon>Rhabditina</taxon>
        <taxon>Rhabditomorpha</taxon>
        <taxon>Strongyloidea</taxon>
        <taxon>Trichostrongylidae</taxon>
        <taxon>Trichostrongylus</taxon>
    </lineage>
</organism>
<feature type="domain" description="SCP" evidence="1">
    <location>
        <begin position="75"/>
        <end position="187"/>
    </location>
</feature>
<keyword evidence="3" id="KW-1185">Reference proteome</keyword>
<dbReference type="Pfam" id="PF00188">
    <property type="entry name" value="CAP"/>
    <property type="match status" value="1"/>
</dbReference>
<dbReference type="Proteomes" id="UP001331761">
    <property type="component" value="Unassembled WGS sequence"/>
</dbReference>
<evidence type="ECO:0000313" key="2">
    <source>
        <dbReference type="EMBL" id="KAK5964506.1"/>
    </source>
</evidence>
<dbReference type="CDD" id="cd05380">
    <property type="entry name" value="CAP_euk"/>
    <property type="match status" value="1"/>
</dbReference>
<sequence>MLFFLLFANGHLRWTMLIEAYLRGFITPTEHMSQEGKDIIGWQTTRIYSTLRIGAILMINTVAQKIFFILLSFKKYDYELELMAQMNTYGCNHTSHPTGTSMNYFTLVNEPHAWSKRELMPMAVNQWYQPVLSYNTSGKNNPSDIMMTSGMESFANMMYYKSLKIGCSYSLCPATATTPAINAVACLYSVAPEKNERIYPADRYGCVDNADCWKYGTPVSSCIEEGPYRGLCTQGPVRNTSYLAMELKKAFTQWNLPKLHIGEHAYGALHDAQ</sequence>
<name>A0AAN8EMY2_TRICO</name>
<protein>
    <recommendedName>
        <fullName evidence="1">SCP domain-containing protein</fullName>
    </recommendedName>
</protein>
<comment type="caution">
    <text evidence="2">The sequence shown here is derived from an EMBL/GenBank/DDBJ whole genome shotgun (WGS) entry which is preliminary data.</text>
</comment>
<dbReference type="InterPro" id="IPR035940">
    <property type="entry name" value="CAP_sf"/>
</dbReference>
<dbReference type="Gene3D" id="3.40.33.10">
    <property type="entry name" value="CAP"/>
    <property type="match status" value="1"/>
</dbReference>
<evidence type="ECO:0000259" key="1">
    <source>
        <dbReference type="Pfam" id="PF00188"/>
    </source>
</evidence>
<dbReference type="SUPFAM" id="SSF55797">
    <property type="entry name" value="PR-1-like"/>
    <property type="match status" value="1"/>
</dbReference>
<evidence type="ECO:0000313" key="3">
    <source>
        <dbReference type="Proteomes" id="UP001331761"/>
    </source>
</evidence>
<dbReference type="InterPro" id="IPR014044">
    <property type="entry name" value="CAP_dom"/>
</dbReference>
<gene>
    <name evidence="2" type="ORF">GCK32_009413</name>
</gene>
<accession>A0AAN8EMY2</accession>
<reference evidence="2 3" key="1">
    <citation type="submission" date="2019-10" db="EMBL/GenBank/DDBJ databases">
        <title>Assembly and Annotation for the nematode Trichostrongylus colubriformis.</title>
        <authorList>
            <person name="Martin J."/>
        </authorList>
    </citation>
    <scope>NUCLEOTIDE SEQUENCE [LARGE SCALE GENOMIC DNA]</scope>
    <source>
        <strain evidence="2">G859</strain>
        <tissue evidence="2">Whole worm</tissue>
    </source>
</reference>
<dbReference type="EMBL" id="WIXE01025720">
    <property type="protein sequence ID" value="KAK5964506.1"/>
    <property type="molecule type" value="Genomic_DNA"/>
</dbReference>
<proteinExistence type="predicted"/>
<dbReference type="AlphaFoldDB" id="A0AAN8EMY2"/>